<name>A0A9Q4GSY1_MORMO</name>
<dbReference type="Proteomes" id="UP001076655">
    <property type="component" value="Unassembled WGS sequence"/>
</dbReference>
<dbReference type="EMBL" id="JAPNMI010000019">
    <property type="protein sequence ID" value="MCY0791969.1"/>
    <property type="molecule type" value="Genomic_DNA"/>
</dbReference>
<evidence type="ECO:0000313" key="2">
    <source>
        <dbReference type="Proteomes" id="UP001076655"/>
    </source>
</evidence>
<proteinExistence type="predicted"/>
<comment type="caution">
    <text evidence="1">The sequence shown here is derived from an EMBL/GenBank/DDBJ whole genome shotgun (WGS) entry which is preliminary data.</text>
</comment>
<protein>
    <submittedName>
        <fullName evidence="1">DUF6236 family protein</fullName>
    </submittedName>
</protein>
<dbReference type="AlphaFoldDB" id="A0A9Q4GSY1"/>
<dbReference type="InterPro" id="IPR046203">
    <property type="entry name" value="DUF6236"/>
</dbReference>
<evidence type="ECO:0000313" key="1">
    <source>
        <dbReference type="EMBL" id="MCY0791969.1"/>
    </source>
</evidence>
<dbReference type="Pfam" id="PF19749">
    <property type="entry name" value="DUF6236"/>
    <property type="match status" value="1"/>
</dbReference>
<accession>A0A9Q4GSY1</accession>
<dbReference type="RefSeq" id="WP_267785955.1">
    <property type="nucleotide sequence ID" value="NZ_JAPNMI010000019.1"/>
</dbReference>
<sequence>MQRGVVVSSELITRNKNDSGFTIQRTINPVEMNYLALYWDKIVIPSNNIIHTGVSNEDVFMESGVLERPRYSVNGAFNTDDYSDLQVKLQSKTVDVLREKIPDSDWRIHQFGGDFLSRDSFFSESARIELANLLPVPSVDVHIHEILEFKERRASELAALHSYSDDLYLEILNSGDPDLTKAKTMSKLKKIISDIDKLNNESWRSPIKFNLQISNEVDIAKIKSLYLTVAGAATTGHPLESLIVGGLCTFLEGYVSLKVGLQSVRPGGGNELIYLSNARKEKII</sequence>
<reference evidence="1" key="1">
    <citation type="submission" date="2022-08" db="EMBL/GenBank/DDBJ databases">
        <authorList>
            <person name="Dale J.L."/>
        </authorList>
    </citation>
    <scope>NUCLEOTIDE SEQUENCE</scope>
    <source>
        <strain evidence="1">2022EL-00758</strain>
    </source>
</reference>
<gene>
    <name evidence="1" type="ORF">N0392_20110</name>
</gene>
<organism evidence="1 2">
    <name type="scientific">Morganella morganii</name>
    <name type="common">Proteus morganii</name>
    <dbReference type="NCBI Taxonomy" id="582"/>
    <lineage>
        <taxon>Bacteria</taxon>
        <taxon>Pseudomonadati</taxon>
        <taxon>Pseudomonadota</taxon>
        <taxon>Gammaproteobacteria</taxon>
        <taxon>Enterobacterales</taxon>
        <taxon>Morganellaceae</taxon>
        <taxon>Morganella</taxon>
    </lineage>
</organism>